<gene>
    <name evidence="1" type="ORF">MAUB_50790</name>
</gene>
<sequence length="191" mass="18753">MIDLFTLYGQLMMTSAASASRLRAAALSFGGMAVSAMVIVGCSKAVDGSSTVDQPGAAAYRTSVSLSAAASASSSSSSASVAATEAACKVFVDTGKPSMEAVNAYVDAENAGGTDTAKQQAAIDALHRAADSVTKSAATVQSPALKAALAGWAAAAQTLATAISTNASTSDFNAAVDSFNTAKSATETACS</sequence>
<dbReference type="Proteomes" id="UP000465609">
    <property type="component" value="Chromosome"/>
</dbReference>
<dbReference type="EMBL" id="AP022577">
    <property type="protein sequence ID" value="BBX87206.1"/>
    <property type="molecule type" value="Genomic_DNA"/>
</dbReference>
<organism evidence="1 2">
    <name type="scientific">Mycolicibacterium aubagnense</name>
    <dbReference type="NCBI Taxonomy" id="319707"/>
    <lineage>
        <taxon>Bacteria</taxon>
        <taxon>Bacillati</taxon>
        <taxon>Actinomycetota</taxon>
        <taxon>Actinomycetes</taxon>
        <taxon>Mycobacteriales</taxon>
        <taxon>Mycobacteriaceae</taxon>
        <taxon>Mycolicibacterium</taxon>
    </lineage>
</organism>
<evidence type="ECO:0000313" key="1">
    <source>
        <dbReference type="EMBL" id="BBX87206.1"/>
    </source>
</evidence>
<proteinExistence type="predicted"/>
<accession>A0ABN5Z2F6</accession>
<dbReference type="RefSeq" id="WP_138229611.1">
    <property type="nucleotide sequence ID" value="NZ_AP022577.1"/>
</dbReference>
<keyword evidence="2" id="KW-1185">Reference proteome</keyword>
<evidence type="ECO:0008006" key="3">
    <source>
        <dbReference type="Google" id="ProtNLM"/>
    </source>
</evidence>
<reference evidence="1 2" key="1">
    <citation type="journal article" date="2019" name="Emerg. Microbes Infect.">
        <title>Comprehensive subspecies identification of 175 nontuberculous mycobacteria species based on 7547 genomic profiles.</title>
        <authorList>
            <person name="Matsumoto Y."/>
            <person name="Kinjo T."/>
            <person name="Motooka D."/>
            <person name="Nabeya D."/>
            <person name="Jung N."/>
            <person name="Uechi K."/>
            <person name="Horii T."/>
            <person name="Iida T."/>
            <person name="Fujita J."/>
            <person name="Nakamura S."/>
        </authorList>
    </citation>
    <scope>NUCLEOTIDE SEQUENCE [LARGE SCALE GENOMIC DNA]</scope>
    <source>
        <strain evidence="1 2">JCM 15296</strain>
    </source>
</reference>
<protein>
    <recommendedName>
        <fullName evidence="3">Lipoprotein</fullName>
    </recommendedName>
</protein>
<name>A0ABN5Z2F6_9MYCO</name>
<evidence type="ECO:0000313" key="2">
    <source>
        <dbReference type="Proteomes" id="UP000465609"/>
    </source>
</evidence>